<keyword evidence="2" id="KW-0808">Transferase</keyword>
<dbReference type="Proteomes" id="UP001150879">
    <property type="component" value="Unassembled WGS sequence"/>
</dbReference>
<dbReference type="GO" id="GO:0004674">
    <property type="term" value="F:protein serine/threonine kinase activity"/>
    <property type="evidence" value="ECO:0007669"/>
    <property type="project" value="UniProtKB-KW"/>
</dbReference>
<evidence type="ECO:0000259" key="6">
    <source>
        <dbReference type="PROSITE" id="PS50011"/>
    </source>
</evidence>
<keyword evidence="3" id="KW-0547">Nucleotide-binding</keyword>
<evidence type="ECO:0000256" key="2">
    <source>
        <dbReference type="ARBA" id="ARBA00022679"/>
    </source>
</evidence>
<proteinExistence type="predicted"/>
<dbReference type="SMART" id="SM00220">
    <property type="entry name" value="S_TKc"/>
    <property type="match status" value="1"/>
</dbReference>
<reference evidence="7" key="2">
    <citation type="journal article" date="2023" name="IMA Fungus">
        <title>Comparative genomic study of the Penicillium genus elucidates a diverse pangenome and 15 lateral gene transfer events.</title>
        <authorList>
            <person name="Petersen C."/>
            <person name="Sorensen T."/>
            <person name="Nielsen M.R."/>
            <person name="Sondergaard T.E."/>
            <person name="Sorensen J.L."/>
            <person name="Fitzpatrick D.A."/>
            <person name="Frisvad J.C."/>
            <person name="Nielsen K.L."/>
        </authorList>
    </citation>
    <scope>NUCLEOTIDE SEQUENCE</scope>
    <source>
        <strain evidence="7">IBT 16849</strain>
    </source>
</reference>
<comment type="caution">
    <text evidence="7">The sequence shown here is derived from an EMBL/GenBank/DDBJ whole genome shotgun (WGS) entry which is preliminary data.</text>
</comment>
<gene>
    <name evidence="7" type="ORF">N7472_005373</name>
</gene>
<reference evidence="7" key="1">
    <citation type="submission" date="2022-11" db="EMBL/GenBank/DDBJ databases">
        <authorList>
            <person name="Petersen C."/>
        </authorList>
    </citation>
    <scope>NUCLEOTIDE SEQUENCE</scope>
    <source>
        <strain evidence="7">IBT 16849</strain>
    </source>
</reference>
<keyword evidence="1" id="KW-0723">Serine/threonine-protein kinase</keyword>
<keyword evidence="8" id="KW-1185">Reference proteome</keyword>
<dbReference type="GO" id="GO:0043484">
    <property type="term" value="P:regulation of RNA splicing"/>
    <property type="evidence" value="ECO:0007669"/>
    <property type="project" value="TreeGrafter"/>
</dbReference>
<feature type="domain" description="Protein kinase" evidence="6">
    <location>
        <begin position="1"/>
        <end position="214"/>
    </location>
</feature>
<name>A0A9W9MFJ6_9EURO</name>
<dbReference type="GO" id="GO:0005634">
    <property type="term" value="C:nucleus"/>
    <property type="evidence" value="ECO:0007669"/>
    <property type="project" value="TreeGrafter"/>
</dbReference>
<accession>A0A9W9MFJ6</accession>
<keyword evidence="4" id="KW-0418">Kinase</keyword>
<dbReference type="SUPFAM" id="SSF56112">
    <property type="entry name" value="Protein kinase-like (PK-like)"/>
    <property type="match status" value="1"/>
</dbReference>
<evidence type="ECO:0000256" key="5">
    <source>
        <dbReference type="ARBA" id="ARBA00022840"/>
    </source>
</evidence>
<organism evidence="7 8">
    <name type="scientific">Penicillium cf. griseofulvum</name>
    <dbReference type="NCBI Taxonomy" id="2972120"/>
    <lineage>
        <taxon>Eukaryota</taxon>
        <taxon>Fungi</taxon>
        <taxon>Dikarya</taxon>
        <taxon>Ascomycota</taxon>
        <taxon>Pezizomycotina</taxon>
        <taxon>Eurotiomycetes</taxon>
        <taxon>Eurotiomycetidae</taxon>
        <taxon>Eurotiales</taxon>
        <taxon>Aspergillaceae</taxon>
        <taxon>Penicillium</taxon>
    </lineage>
</organism>
<dbReference type="InterPro" id="IPR051175">
    <property type="entry name" value="CLK_kinases"/>
</dbReference>
<evidence type="ECO:0000256" key="4">
    <source>
        <dbReference type="ARBA" id="ARBA00022777"/>
    </source>
</evidence>
<dbReference type="GO" id="GO:0005524">
    <property type="term" value="F:ATP binding"/>
    <property type="evidence" value="ECO:0007669"/>
    <property type="project" value="UniProtKB-KW"/>
</dbReference>
<evidence type="ECO:0000256" key="3">
    <source>
        <dbReference type="ARBA" id="ARBA00022741"/>
    </source>
</evidence>
<dbReference type="AlphaFoldDB" id="A0A9W9MFJ6"/>
<dbReference type="PANTHER" id="PTHR45646">
    <property type="entry name" value="SERINE/THREONINE-PROTEIN KINASE DOA-RELATED"/>
    <property type="match status" value="1"/>
</dbReference>
<dbReference type="PANTHER" id="PTHR45646:SF11">
    <property type="entry name" value="SERINE_THREONINE-PROTEIN KINASE DOA"/>
    <property type="match status" value="1"/>
</dbReference>
<evidence type="ECO:0000313" key="7">
    <source>
        <dbReference type="EMBL" id="KAJ5200169.1"/>
    </source>
</evidence>
<dbReference type="InterPro" id="IPR000719">
    <property type="entry name" value="Prot_kinase_dom"/>
</dbReference>
<keyword evidence="5" id="KW-0067">ATP-binding</keyword>
<dbReference type="PROSITE" id="PS50011">
    <property type="entry name" value="PROTEIN_KINASE_DOM"/>
    <property type="match status" value="1"/>
</dbReference>
<protein>
    <recommendedName>
        <fullName evidence="6">Protein kinase domain-containing protein</fullName>
    </recommendedName>
</protein>
<evidence type="ECO:0000313" key="8">
    <source>
        <dbReference type="Proteomes" id="UP001150879"/>
    </source>
</evidence>
<sequence>MQCIAGLTEEKFIEMLGKPEIGYVKRCDGKDLEPGMPEYIVKPTSYPMHSRDLTQTVKIIDFGESFLRTSVPETLHTPLPVRAPEVIFQDRIDYRVDLWSMGCMLFELFVGQPPFDAFMIKPASLVGQMREMATDDLPERWQEKWNTMKAGDSMATECSGYNLQEWLEEVYFDSPRPDLSHNDIVRLGQIVGKLLYFEPSARASAKQVLDDPWFDE</sequence>
<dbReference type="Pfam" id="PF00069">
    <property type="entry name" value="Pkinase"/>
    <property type="match status" value="1"/>
</dbReference>
<dbReference type="Gene3D" id="1.10.510.10">
    <property type="entry name" value="Transferase(Phosphotransferase) domain 1"/>
    <property type="match status" value="1"/>
</dbReference>
<dbReference type="InterPro" id="IPR011009">
    <property type="entry name" value="Kinase-like_dom_sf"/>
</dbReference>
<evidence type="ECO:0000256" key="1">
    <source>
        <dbReference type="ARBA" id="ARBA00022527"/>
    </source>
</evidence>
<dbReference type="EMBL" id="JAPQKP010000003">
    <property type="protein sequence ID" value="KAJ5200169.1"/>
    <property type="molecule type" value="Genomic_DNA"/>
</dbReference>